<dbReference type="PANTHER" id="PTHR41247:SF1">
    <property type="entry name" value="HTH-TYPE TRANSCRIPTIONAL REPRESSOR YCNK"/>
    <property type="match status" value="1"/>
</dbReference>
<dbReference type="InterPro" id="IPR008719">
    <property type="entry name" value="N2O_reductase_NosL"/>
</dbReference>
<dbReference type="PANTHER" id="PTHR41247">
    <property type="entry name" value="HTH-TYPE TRANSCRIPTIONAL REPRESSOR YCNK"/>
    <property type="match status" value="1"/>
</dbReference>
<protein>
    <submittedName>
        <fullName evidence="1">Nitrous oxide reductase maturation protein, outer-membrane lipoprotein NosL</fullName>
    </submittedName>
</protein>
<dbReference type="AlphaFoldDB" id="A0A1W1CD00"/>
<gene>
    <name evidence="1" type="ORF">MNB_SV-10-1033</name>
</gene>
<reference evidence="1" key="1">
    <citation type="submission" date="2016-10" db="EMBL/GenBank/DDBJ databases">
        <authorList>
            <person name="de Groot N.N."/>
        </authorList>
    </citation>
    <scope>NUCLEOTIDE SEQUENCE</scope>
</reference>
<keyword evidence="1" id="KW-0449">Lipoprotein</keyword>
<sequence>MKKFSFLLLLGFLMVLGFSGCEKKTVGGAVQMHWDRDMCERCKMAISERKFAVQIIAPKTGKAYKFDDIGCAVLWLEEEKIPWKKEANIWITDAKTGKWINARKALYVSDAITPMAYGFAAYSKETLPQGSKVLDYQSIVKQIEKIEQSNSKKVKAY</sequence>
<proteinExistence type="predicted"/>
<dbReference type="EMBL" id="FPHL01000034">
    <property type="protein sequence ID" value="SFV63583.1"/>
    <property type="molecule type" value="Genomic_DNA"/>
</dbReference>
<organism evidence="1">
    <name type="scientific">hydrothermal vent metagenome</name>
    <dbReference type="NCBI Taxonomy" id="652676"/>
    <lineage>
        <taxon>unclassified sequences</taxon>
        <taxon>metagenomes</taxon>
        <taxon>ecological metagenomes</taxon>
    </lineage>
</organism>
<evidence type="ECO:0000313" key="1">
    <source>
        <dbReference type="EMBL" id="SFV63583.1"/>
    </source>
</evidence>
<accession>A0A1W1CD00</accession>
<dbReference type="Pfam" id="PF05573">
    <property type="entry name" value="NosL"/>
    <property type="match status" value="1"/>
</dbReference>
<dbReference type="PROSITE" id="PS51257">
    <property type="entry name" value="PROKAR_LIPOPROTEIN"/>
    <property type="match status" value="1"/>
</dbReference>
<name>A0A1W1CD00_9ZZZZ</name>
<dbReference type="SUPFAM" id="SSF160387">
    <property type="entry name" value="NosL/MerB-like"/>
    <property type="match status" value="1"/>
</dbReference>